<dbReference type="GO" id="GO:0004556">
    <property type="term" value="F:alpha-amylase activity"/>
    <property type="evidence" value="ECO:0007669"/>
    <property type="project" value="TreeGrafter"/>
</dbReference>
<dbReference type="RefSeq" id="WP_136460066.1">
    <property type="nucleotide sequence ID" value="NZ_SRSF01000007.1"/>
</dbReference>
<keyword evidence="2" id="KW-0378">Hydrolase</keyword>
<proteinExistence type="inferred from homology"/>
<evidence type="ECO:0000256" key="3">
    <source>
        <dbReference type="ARBA" id="ARBA00023295"/>
    </source>
</evidence>
<accession>A0A4S4NHC9</accession>
<dbReference type="InterPro" id="IPR056300">
    <property type="entry name" value="SusG-like_C"/>
</dbReference>
<protein>
    <submittedName>
        <fullName evidence="5">Alpha-glucosidase</fullName>
    </submittedName>
</protein>
<evidence type="ECO:0000259" key="4">
    <source>
        <dbReference type="SMART" id="SM00642"/>
    </source>
</evidence>
<dbReference type="InterPro" id="IPR017853">
    <property type="entry name" value="GH"/>
</dbReference>
<dbReference type="SUPFAM" id="SSF51011">
    <property type="entry name" value="Glycosyl hydrolase domain"/>
    <property type="match status" value="1"/>
</dbReference>
<keyword evidence="6" id="KW-1185">Reference proteome</keyword>
<sequence>MKYLYLLLLAGLTACTTGQEPEKDVIGQSGNGAEWWKEIIVYQIYPRSFQDTDADGVGDLQGIINRLDYIKSLGVSAVWLNPIYSSPNDDSGYDVSDYRDIMADFGTMADFDRMLAGMHERDIKLIMDIVVNHSSDEHPWFQASRSSRDSPYRDYYHWWPAEKGTPPHRYSLFDAEGNAWKYDSTTNAYYLHYFAEGQPDLKWENPELRQEVYDIMKFWAEKGVDGFRLDAFQFAAKDTTYPEFPDDLDENFIQYYAMQDGLHNYLREMHAEVFSRYDVMSVAEGAGRNFREAHELVDADRNELNMAYAFDGVDVPKYGGYELTAMKEVFSRWDSAFAEEGWLSIFLSNHDQARMVSRWGDDRPEFRDPSAKLLNTFLLSMRGTPYAYYGDELGMTNIDFDEIEDYQDIAAINGYKKAQSEGRDMEQFLKELNFTSRDNGRTPMQWSDSTYAGFSTVAPWLPVNDNYRTTNVQAEEDDPASVLNHFRRMTALRNSNKVLVYGDYELLLPDHEQVYAYRRTLGDERLLVLLNFSSEKVAIDWPVGGDAGAVLINNYDALTTEAGQVELLPWQAVVYELAAGQGG</sequence>
<name>A0A4S4NHC9_9BACT</name>
<dbReference type="Pfam" id="PF00128">
    <property type="entry name" value="Alpha-amylase"/>
    <property type="match status" value="1"/>
</dbReference>
<dbReference type="FunFam" id="2.60.40.1180:FF:000007">
    <property type="entry name" value="Sucrose isomerase"/>
    <property type="match status" value="1"/>
</dbReference>
<dbReference type="InterPro" id="IPR013780">
    <property type="entry name" value="Glyco_hydro_b"/>
</dbReference>
<dbReference type="EMBL" id="SRSF01000007">
    <property type="protein sequence ID" value="THH37601.1"/>
    <property type="molecule type" value="Genomic_DNA"/>
</dbReference>
<dbReference type="PANTHER" id="PTHR10357">
    <property type="entry name" value="ALPHA-AMYLASE FAMILY MEMBER"/>
    <property type="match status" value="1"/>
</dbReference>
<dbReference type="GO" id="GO:0009313">
    <property type="term" value="P:oligosaccharide catabolic process"/>
    <property type="evidence" value="ECO:0007669"/>
    <property type="project" value="TreeGrafter"/>
</dbReference>
<dbReference type="Gene3D" id="3.90.400.10">
    <property type="entry name" value="Oligo-1,6-glucosidase, Domain 2"/>
    <property type="match status" value="1"/>
</dbReference>
<dbReference type="SUPFAM" id="SSF51445">
    <property type="entry name" value="(Trans)glycosidases"/>
    <property type="match status" value="1"/>
</dbReference>
<dbReference type="FunFam" id="3.20.20.80:FF:000064">
    <property type="entry name" value="Oligo-1,6-glucosidase"/>
    <property type="match status" value="1"/>
</dbReference>
<organism evidence="5 6">
    <name type="scientific">Neolewinella litorea</name>
    <dbReference type="NCBI Taxonomy" id="2562452"/>
    <lineage>
        <taxon>Bacteria</taxon>
        <taxon>Pseudomonadati</taxon>
        <taxon>Bacteroidota</taxon>
        <taxon>Saprospiria</taxon>
        <taxon>Saprospirales</taxon>
        <taxon>Lewinellaceae</taxon>
        <taxon>Neolewinella</taxon>
    </lineage>
</organism>
<dbReference type="OrthoDB" id="9806009at2"/>
<dbReference type="Proteomes" id="UP000308528">
    <property type="component" value="Unassembled WGS sequence"/>
</dbReference>
<comment type="caution">
    <text evidence="5">The sequence shown here is derived from an EMBL/GenBank/DDBJ whole genome shotgun (WGS) entry which is preliminary data.</text>
</comment>
<evidence type="ECO:0000313" key="6">
    <source>
        <dbReference type="Proteomes" id="UP000308528"/>
    </source>
</evidence>
<evidence type="ECO:0000313" key="5">
    <source>
        <dbReference type="EMBL" id="THH37601.1"/>
    </source>
</evidence>
<feature type="domain" description="Glycosyl hydrolase family 13 catalytic" evidence="4">
    <location>
        <begin position="43"/>
        <end position="441"/>
    </location>
</feature>
<dbReference type="PANTHER" id="PTHR10357:SF179">
    <property type="entry name" value="NEUTRAL AND BASIC AMINO ACID TRANSPORT PROTEIN RBAT"/>
    <property type="match status" value="1"/>
</dbReference>
<reference evidence="5 6" key="1">
    <citation type="submission" date="2019-04" db="EMBL/GenBank/DDBJ databases">
        <title>Lewinella litorea sp. nov., isolated from a marine sand.</title>
        <authorList>
            <person name="Yoon J.-H."/>
        </authorList>
    </citation>
    <scope>NUCLEOTIDE SEQUENCE [LARGE SCALE GENOMIC DNA]</scope>
    <source>
        <strain evidence="5 6">HSMS-39</strain>
    </source>
</reference>
<dbReference type="CDD" id="cd11333">
    <property type="entry name" value="AmyAc_SI_OligoGlu_DGase"/>
    <property type="match status" value="1"/>
</dbReference>
<dbReference type="Gene3D" id="2.60.40.1180">
    <property type="entry name" value="Golgi alpha-mannosidase II"/>
    <property type="match status" value="1"/>
</dbReference>
<dbReference type="SMART" id="SM00642">
    <property type="entry name" value="Aamy"/>
    <property type="match status" value="1"/>
</dbReference>
<dbReference type="AlphaFoldDB" id="A0A4S4NHC9"/>
<dbReference type="InterPro" id="IPR045857">
    <property type="entry name" value="O16G_dom_2"/>
</dbReference>
<dbReference type="Gene3D" id="3.20.20.80">
    <property type="entry name" value="Glycosidases"/>
    <property type="match status" value="1"/>
</dbReference>
<dbReference type="PROSITE" id="PS51257">
    <property type="entry name" value="PROKAR_LIPOPROTEIN"/>
    <property type="match status" value="1"/>
</dbReference>
<keyword evidence="3" id="KW-0326">Glycosidase</keyword>
<dbReference type="InterPro" id="IPR006047">
    <property type="entry name" value="GH13_cat_dom"/>
</dbReference>
<evidence type="ECO:0000256" key="2">
    <source>
        <dbReference type="ARBA" id="ARBA00022801"/>
    </source>
</evidence>
<gene>
    <name evidence="5" type="ORF">E4021_14355</name>
</gene>
<dbReference type="Pfam" id="PF23915">
    <property type="entry name" value="SusG_C"/>
    <property type="match status" value="1"/>
</dbReference>
<comment type="similarity">
    <text evidence="1">Belongs to the glycosyl hydrolase 13 family.</text>
</comment>
<evidence type="ECO:0000256" key="1">
    <source>
        <dbReference type="ARBA" id="ARBA00008061"/>
    </source>
</evidence>